<evidence type="ECO:0000256" key="12">
    <source>
        <dbReference type="HAMAP-Rule" id="MF_01351"/>
    </source>
</evidence>
<evidence type="ECO:0000259" key="14">
    <source>
        <dbReference type="PROSITE" id="PS51379"/>
    </source>
</evidence>
<evidence type="ECO:0000256" key="7">
    <source>
        <dbReference type="ARBA" id="ARBA00023004"/>
    </source>
</evidence>
<keyword evidence="7 12" id="KW-0408">Iron</keyword>
<evidence type="ECO:0000256" key="5">
    <source>
        <dbReference type="ARBA" id="ARBA00022737"/>
    </source>
</evidence>
<accession>A0A7C2K348</accession>
<dbReference type="InterPro" id="IPR017896">
    <property type="entry name" value="4Fe4S_Fe-S-bd"/>
</dbReference>
<dbReference type="EMBL" id="DSOK01000442">
    <property type="protein sequence ID" value="HEN16987.1"/>
    <property type="molecule type" value="Genomic_DNA"/>
</dbReference>
<dbReference type="PROSITE" id="PS51379">
    <property type="entry name" value="4FE4S_FER_2"/>
    <property type="match status" value="2"/>
</dbReference>
<dbReference type="PANTHER" id="PTHR10849:SF24">
    <property type="entry name" value="NADH-QUINONE OXIDOREDUCTASE SUBUNIT I 2"/>
    <property type="match status" value="1"/>
</dbReference>
<evidence type="ECO:0000256" key="8">
    <source>
        <dbReference type="ARBA" id="ARBA00023014"/>
    </source>
</evidence>
<feature type="domain" description="4Fe-4S ferredoxin-type" evidence="14">
    <location>
        <begin position="63"/>
        <end position="95"/>
    </location>
</feature>
<feature type="domain" description="4Fe-4S ferredoxin-type" evidence="14">
    <location>
        <begin position="112"/>
        <end position="141"/>
    </location>
</feature>
<keyword evidence="8 12" id="KW-0411">Iron-sulfur</keyword>
<dbReference type="EC" id="7.1.1.-" evidence="12"/>
<organism evidence="15">
    <name type="scientific">Schlesneria paludicola</name>
    <dbReference type="NCBI Taxonomy" id="360056"/>
    <lineage>
        <taxon>Bacteria</taxon>
        <taxon>Pseudomonadati</taxon>
        <taxon>Planctomycetota</taxon>
        <taxon>Planctomycetia</taxon>
        <taxon>Planctomycetales</taxon>
        <taxon>Planctomycetaceae</taxon>
        <taxon>Schlesneria</taxon>
    </lineage>
</organism>
<feature type="binding site" evidence="12">
    <location>
        <position position="124"/>
    </location>
    <ligand>
        <name>[4Fe-4S] cluster</name>
        <dbReference type="ChEBI" id="CHEBI:49883"/>
        <label>2</label>
    </ligand>
</feature>
<name>A0A7C2K348_9PLAN</name>
<evidence type="ECO:0000256" key="4">
    <source>
        <dbReference type="ARBA" id="ARBA00022723"/>
    </source>
</evidence>
<keyword evidence="6 12" id="KW-1278">Translocase</keyword>
<keyword evidence="3 12" id="KW-0874">Quinone</keyword>
<comment type="caution">
    <text evidence="15">The sequence shown here is derived from an EMBL/GenBank/DDBJ whole genome shotgun (WGS) entry which is preliminary data.</text>
</comment>
<reference evidence="15" key="1">
    <citation type="journal article" date="2020" name="mSystems">
        <title>Genome- and Community-Level Interaction Insights into Carbon Utilization and Element Cycling Functions of Hydrothermarchaeota in Hydrothermal Sediment.</title>
        <authorList>
            <person name="Zhou Z."/>
            <person name="Liu Y."/>
            <person name="Xu W."/>
            <person name="Pan J."/>
            <person name="Luo Z.H."/>
            <person name="Li M."/>
        </authorList>
    </citation>
    <scope>NUCLEOTIDE SEQUENCE [LARGE SCALE GENOMIC DNA]</scope>
    <source>
        <strain evidence="15">SpSt-339</strain>
    </source>
</reference>
<feature type="binding site" evidence="12">
    <location>
        <position position="85"/>
    </location>
    <ligand>
        <name>[4Fe-4S] cluster</name>
        <dbReference type="ChEBI" id="CHEBI:49883"/>
        <label>2</label>
    </ligand>
</feature>
<dbReference type="GO" id="GO:0005506">
    <property type="term" value="F:iron ion binding"/>
    <property type="evidence" value="ECO:0007669"/>
    <property type="project" value="UniProtKB-UniRule"/>
</dbReference>
<dbReference type="Gene3D" id="3.30.70.3270">
    <property type="match status" value="1"/>
</dbReference>
<keyword evidence="11 12" id="KW-0472">Membrane</keyword>
<sequence length="216" mass="24071">MPIADKDVVWVEEPPMNFWESTFLPAIVQGLKITSSHWTDFKTVTEQYPEQKPVLPLNYRGVHRLNRDEKGRVKCVACMMCATACPAHCISIEATEAPKDDPLWADRDKYPASFVLDELKCIYCGMCEEACPCDAIELTHIYDLTGATREEMLFDKEKLLSVFDQTKDSGRDPVRTSRGRLSGCSEFTALPPLAPATAVKPDDRSAKAPSPGVISQ</sequence>
<evidence type="ECO:0000256" key="11">
    <source>
        <dbReference type="ARBA" id="ARBA00023136"/>
    </source>
</evidence>
<feature type="binding site" evidence="12">
    <location>
        <position position="78"/>
    </location>
    <ligand>
        <name>[4Fe-4S] cluster</name>
        <dbReference type="ChEBI" id="CHEBI:49883"/>
        <label>1</label>
    </ligand>
</feature>
<keyword evidence="10 12" id="KW-0830">Ubiquinone</keyword>
<dbReference type="NCBIfam" id="TIGR01971">
    <property type="entry name" value="NuoI"/>
    <property type="match status" value="1"/>
</dbReference>
<dbReference type="HAMAP" id="MF_01351">
    <property type="entry name" value="NDH1_NuoI"/>
    <property type="match status" value="1"/>
</dbReference>
<dbReference type="InterPro" id="IPR017900">
    <property type="entry name" value="4Fe4S_Fe_S_CS"/>
</dbReference>
<dbReference type="PROSITE" id="PS00198">
    <property type="entry name" value="4FE4S_FER_1"/>
    <property type="match status" value="2"/>
</dbReference>
<comment type="subunit">
    <text evidence="12">NDH-1 is composed of 14 different subunits. Subunits NuoA, H, J, K, L, M, N constitute the membrane sector of the complex.</text>
</comment>
<dbReference type="GO" id="GO:0050136">
    <property type="term" value="F:NADH dehydrogenase (quinone) (non-electrogenic) activity"/>
    <property type="evidence" value="ECO:0007669"/>
    <property type="project" value="UniProtKB-UniRule"/>
</dbReference>
<evidence type="ECO:0000256" key="3">
    <source>
        <dbReference type="ARBA" id="ARBA00022719"/>
    </source>
</evidence>
<keyword evidence="4 12" id="KW-0479">Metal-binding</keyword>
<evidence type="ECO:0000256" key="9">
    <source>
        <dbReference type="ARBA" id="ARBA00023027"/>
    </source>
</evidence>
<feature type="binding site" evidence="12">
    <location>
        <position position="127"/>
    </location>
    <ligand>
        <name>[4Fe-4S] cluster</name>
        <dbReference type="ChEBI" id="CHEBI:49883"/>
        <label>2</label>
    </ligand>
</feature>
<evidence type="ECO:0000256" key="2">
    <source>
        <dbReference type="ARBA" id="ARBA00022485"/>
    </source>
</evidence>
<feature type="binding site" evidence="12">
    <location>
        <position position="131"/>
    </location>
    <ligand>
        <name>[4Fe-4S] cluster</name>
        <dbReference type="ChEBI" id="CHEBI:49883"/>
        <label>1</label>
    </ligand>
</feature>
<comment type="similarity">
    <text evidence="12">Belongs to the complex I 23 kDa subunit family.</text>
</comment>
<dbReference type="InterPro" id="IPR010226">
    <property type="entry name" value="NADH_quinone_OxRdtase_chainI"/>
</dbReference>
<feature type="binding site" evidence="12">
    <location>
        <position position="121"/>
    </location>
    <ligand>
        <name>[4Fe-4S] cluster</name>
        <dbReference type="ChEBI" id="CHEBI:49883"/>
        <label>2</label>
    </ligand>
</feature>
<comment type="cofactor">
    <cofactor evidence="12">
        <name>[4Fe-4S] cluster</name>
        <dbReference type="ChEBI" id="CHEBI:49883"/>
    </cofactor>
    <text evidence="12">Binds 2 [4Fe-4S] clusters per subunit.</text>
</comment>
<dbReference type="GO" id="GO:0051539">
    <property type="term" value="F:4 iron, 4 sulfur cluster binding"/>
    <property type="evidence" value="ECO:0007669"/>
    <property type="project" value="UniProtKB-KW"/>
</dbReference>
<evidence type="ECO:0000313" key="15">
    <source>
        <dbReference type="EMBL" id="HEN16987.1"/>
    </source>
</evidence>
<evidence type="ECO:0000256" key="6">
    <source>
        <dbReference type="ARBA" id="ARBA00022967"/>
    </source>
</evidence>
<dbReference type="SUPFAM" id="SSF54862">
    <property type="entry name" value="4Fe-4S ferredoxins"/>
    <property type="match status" value="1"/>
</dbReference>
<evidence type="ECO:0000256" key="13">
    <source>
        <dbReference type="SAM" id="MobiDB-lite"/>
    </source>
</evidence>
<dbReference type="PANTHER" id="PTHR10849">
    <property type="entry name" value="NADH DEHYDROGENASE UBIQUINONE IRON-SULFUR PROTEIN 8, MITOCHONDRIAL"/>
    <property type="match status" value="1"/>
</dbReference>
<dbReference type="GO" id="GO:0005886">
    <property type="term" value="C:plasma membrane"/>
    <property type="evidence" value="ECO:0007669"/>
    <property type="project" value="UniProtKB-SubCell"/>
</dbReference>
<keyword evidence="2 12" id="KW-0004">4Fe-4S</keyword>
<comment type="catalytic activity">
    <reaction evidence="12">
        <text>a quinone + NADH + 5 H(+)(in) = a quinol + NAD(+) + 4 H(+)(out)</text>
        <dbReference type="Rhea" id="RHEA:57888"/>
        <dbReference type="ChEBI" id="CHEBI:15378"/>
        <dbReference type="ChEBI" id="CHEBI:24646"/>
        <dbReference type="ChEBI" id="CHEBI:57540"/>
        <dbReference type="ChEBI" id="CHEBI:57945"/>
        <dbReference type="ChEBI" id="CHEBI:132124"/>
    </reaction>
</comment>
<feature type="binding site" evidence="12">
    <location>
        <position position="75"/>
    </location>
    <ligand>
        <name>[4Fe-4S] cluster</name>
        <dbReference type="ChEBI" id="CHEBI:49883"/>
        <label>1</label>
    </ligand>
</feature>
<dbReference type="AlphaFoldDB" id="A0A7C2K348"/>
<feature type="compositionally biased region" description="Low complexity" evidence="13">
    <location>
        <begin position="188"/>
        <end position="198"/>
    </location>
</feature>
<feature type="region of interest" description="Disordered" evidence="13">
    <location>
        <begin position="167"/>
        <end position="216"/>
    </location>
</feature>
<comment type="subcellular location">
    <subcellularLocation>
        <location evidence="12">Cell membrane</location>
        <topology evidence="12">Peripheral membrane protein</topology>
    </subcellularLocation>
</comment>
<comment type="function">
    <text evidence="12">NDH-1 shuttles electrons from NADH, via FMN and iron-sulfur (Fe-S) centers, to quinones in the respiratory chain. The immediate electron acceptor for the enzyme in this species is believed to be ubiquinone. Couples the redox reaction to proton translocation (for every two electrons transferred, four hydrogen ions are translocated across the cytoplasmic membrane), and thus conserves the redox energy in a proton gradient.</text>
</comment>
<protein>
    <recommendedName>
        <fullName evidence="12">NADH-quinone oxidoreductase subunit I</fullName>
        <ecNumber evidence="12">7.1.1.-</ecNumber>
    </recommendedName>
    <alternativeName>
        <fullName evidence="12">NADH dehydrogenase I subunit I</fullName>
    </alternativeName>
    <alternativeName>
        <fullName evidence="12">NDH-1 subunit I</fullName>
    </alternativeName>
</protein>
<feature type="binding site" evidence="12">
    <location>
        <position position="81"/>
    </location>
    <ligand>
        <name>[4Fe-4S] cluster</name>
        <dbReference type="ChEBI" id="CHEBI:49883"/>
        <label>1</label>
    </ligand>
</feature>
<keyword evidence="9 12" id="KW-0520">NAD</keyword>
<dbReference type="Pfam" id="PF12838">
    <property type="entry name" value="Fer4_7"/>
    <property type="match status" value="1"/>
</dbReference>
<evidence type="ECO:0000256" key="10">
    <source>
        <dbReference type="ARBA" id="ARBA00023075"/>
    </source>
</evidence>
<keyword evidence="5" id="KW-0677">Repeat</keyword>
<keyword evidence="1 12" id="KW-1003">Cell membrane</keyword>
<dbReference type="GO" id="GO:0048038">
    <property type="term" value="F:quinone binding"/>
    <property type="evidence" value="ECO:0007669"/>
    <property type="project" value="UniProtKB-KW"/>
</dbReference>
<proteinExistence type="inferred from homology"/>
<evidence type="ECO:0000256" key="1">
    <source>
        <dbReference type="ARBA" id="ARBA00022475"/>
    </source>
</evidence>
<gene>
    <name evidence="12" type="primary">nuoI</name>
    <name evidence="15" type="ORF">ENQ76_16125</name>
</gene>